<organism evidence="1 2">
    <name type="scientific">Rotaria magnacalcarata</name>
    <dbReference type="NCBI Taxonomy" id="392030"/>
    <lineage>
        <taxon>Eukaryota</taxon>
        <taxon>Metazoa</taxon>
        <taxon>Spiralia</taxon>
        <taxon>Gnathifera</taxon>
        <taxon>Rotifera</taxon>
        <taxon>Eurotatoria</taxon>
        <taxon>Bdelloidea</taxon>
        <taxon>Philodinida</taxon>
        <taxon>Philodinidae</taxon>
        <taxon>Rotaria</taxon>
    </lineage>
</organism>
<proteinExistence type="predicted"/>
<sequence>MTDNIDENVIEERMDYTRPLHSSRDYAADTPVLDCKWNHLNSNTYRGVPLVVTYLNFVLHEDKHIYSHESRHFGSYAYIGGDVAIERATINKFTAEFIHLASSIHGFVNSLNQEAFNNGQSQLGNVDPHTLSSIFYRYLYIQTYISRGIKSVCTPTNMGDYDLWAWREFPRLLSCFKYLWMNHDQIVGPCNDQCSKCIVVDGHQKCRRRIFSFKDVRIDTDEVKQIVIGCCRTPGSNSRYCDAHISVVCENNMVEEEKVIAPKRALRYDIVQEASNISFCHCTDAIIEENNINYEKNSNIDSNVDRMFTPLDLPASTTDRQNIVRQLKDNFPTY</sequence>
<accession>A0A815FMF0</accession>
<comment type="caution">
    <text evidence="1">The sequence shown here is derived from an EMBL/GenBank/DDBJ whole genome shotgun (WGS) entry which is preliminary data.</text>
</comment>
<dbReference type="Proteomes" id="UP000663855">
    <property type="component" value="Unassembled WGS sequence"/>
</dbReference>
<dbReference type="AlphaFoldDB" id="A0A815FMF0"/>
<name>A0A815FMF0_9BILA</name>
<protein>
    <submittedName>
        <fullName evidence="1">Uncharacterized protein</fullName>
    </submittedName>
</protein>
<gene>
    <name evidence="1" type="ORF">CJN711_LOCUS18143</name>
</gene>
<reference evidence="1" key="1">
    <citation type="submission" date="2021-02" db="EMBL/GenBank/DDBJ databases">
        <authorList>
            <person name="Nowell W R."/>
        </authorList>
    </citation>
    <scope>NUCLEOTIDE SEQUENCE</scope>
</reference>
<evidence type="ECO:0000313" key="1">
    <source>
        <dbReference type="EMBL" id="CAF1325306.1"/>
    </source>
</evidence>
<evidence type="ECO:0000313" key="2">
    <source>
        <dbReference type="Proteomes" id="UP000663855"/>
    </source>
</evidence>
<dbReference type="EMBL" id="CAJNOV010008521">
    <property type="protein sequence ID" value="CAF1325306.1"/>
    <property type="molecule type" value="Genomic_DNA"/>
</dbReference>